<dbReference type="STRING" id="112498.A0A2D3V184"/>
<feature type="compositionally biased region" description="Basic and acidic residues" evidence="1">
    <location>
        <begin position="200"/>
        <end position="220"/>
    </location>
</feature>
<feature type="region of interest" description="Disordered" evidence="1">
    <location>
        <begin position="190"/>
        <end position="290"/>
    </location>
</feature>
<dbReference type="GeneID" id="35598327"/>
<accession>A0A2D3V184</accession>
<evidence type="ECO:0000256" key="1">
    <source>
        <dbReference type="SAM" id="MobiDB-lite"/>
    </source>
</evidence>
<organism evidence="2 3">
    <name type="scientific">Ramularia collo-cygni</name>
    <dbReference type="NCBI Taxonomy" id="112498"/>
    <lineage>
        <taxon>Eukaryota</taxon>
        <taxon>Fungi</taxon>
        <taxon>Dikarya</taxon>
        <taxon>Ascomycota</taxon>
        <taxon>Pezizomycotina</taxon>
        <taxon>Dothideomycetes</taxon>
        <taxon>Dothideomycetidae</taxon>
        <taxon>Mycosphaerellales</taxon>
        <taxon>Mycosphaerellaceae</taxon>
        <taxon>Ramularia</taxon>
    </lineage>
</organism>
<gene>
    <name evidence="2" type="ORF">RCC_03120</name>
</gene>
<feature type="compositionally biased region" description="Basic residues" evidence="1">
    <location>
        <begin position="15"/>
        <end position="27"/>
    </location>
</feature>
<dbReference type="Proteomes" id="UP000225277">
    <property type="component" value="Unassembled WGS sequence"/>
</dbReference>
<proteinExistence type="predicted"/>
<name>A0A2D3V184_9PEZI</name>
<feature type="compositionally biased region" description="Basic and acidic residues" evidence="1">
    <location>
        <begin position="276"/>
        <end position="290"/>
    </location>
</feature>
<dbReference type="OrthoDB" id="5206740at2759"/>
<feature type="compositionally biased region" description="Low complexity" evidence="1">
    <location>
        <begin position="190"/>
        <end position="199"/>
    </location>
</feature>
<feature type="compositionally biased region" description="Polar residues" evidence="1">
    <location>
        <begin position="59"/>
        <end position="80"/>
    </location>
</feature>
<dbReference type="RefSeq" id="XP_023624179.1">
    <property type="nucleotide sequence ID" value="XM_023768411.1"/>
</dbReference>
<protein>
    <submittedName>
        <fullName evidence="2">Uncharacterized protein</fullName>
    </submittedName>
</protein>
<dbReference type="EMBL" id="FJUY01000003">
    <property type="protein sequence ID" value="CZT17286.1"/>
    <property type="molecule type" value="Genomic_DNA"/>
</dbReference>
<reference evidence="2 3" key="1">
    <citation type="submission" date="2016-03" db="EMBL/GenBank/DDBJ databases">
        <authorList>
            <person name="Ploux O."/>
        </authorList>
    </citation>
    <scope>NUCLEOTIDE SEQUENCE [LARGE SCALE GENOMIC DNA]</scope>
    <source>
        <strain evidence="2 3">URUG2</strain>
    </source>
</reference>
<dbReference type="AlphaFoldDB" id="A0A2D3V184"/>
<feature type="compositionally biased region" description="Polar residues" evidence="1">
    <location>
        <begin position="29"/>
        <end position="42"/>
    </location>
</feature>
<feature type="compositionally biased region" description="Low complexity" evidence="1">
    <location>
        <begin position="100"/>
        <end position="120"/>
    </location>
</feature>
<sequence>MSLAILPSTPMVHTSSHRQHASPKRPKLSLNTANVPSSFGKKSTSLRLDTLSTTSPTSRNTFRNATLPTQGTTGLKTQQPPLADLAIDTSQEQQERHPSPTDTATSNDSASSASSIESTSGEVPYRLSRSLTSILKNGPLPHSPRQKTSFAQSKPAMFPPAKKVAFRTPLEEEVITKKYTLRHIDIASSTSTISTLELSPTKKEAGPCDSPKEDDLKPSKSVDVATTKKLSGPQPGEKRESSDEEDSDTAASTPVAGRRKRSRRWVWTLPHAAPSSHEDDRTRRNETVRA</sequence>
<keyword evidence="3" id="KW-1185">Reference proteome</keyword>
<feature type="region of interest" description="Disordered" evidence="1">
    <location>
        <begin position="1"/>
        <end position="160"/>
    </location>
</feature>
<feature type="compositionally biased region" description="Low complexity" evidence="1">
    <location>
        <begin position="43"/>
        <end position="58"/>
    </location>
</feature>
<evidence type="ECO:0000313" key="2">
    <source>
        <dbReference type="EMBL" id="CZT17286.1"/>
    </source>
</evidence>
<evidence type="ECO:0000313" key="3">
    <source>
        <dbReference type="Proteomes" id="UP000225277"/>
    </source>
</evidence>